<comment type="subcellular location">
    <subcellularLocation>
        <location evidence="1">Cell membrane</location>
        <topology evidence="1">Multi-pass membrane protein</topology>
    </subcellularLocation>
</comment>
<feature type="transmembrane region" description="Helical" evidence="6">
    <location>
        <begin position="96"/>
        <end position="123"/>
    </location>
</feature>
<proteinExistence type="predicted"/>
<comment type="caution">
    <text evidence="7">The sequence shown here is derived from an EMBL/GenBank/DDBJ whole genome shotgun (WGS) entry which is preliminary data.</text>
</comment>
<organism evidence="7 8">
    <name type="scientific">Mogibacterium timidum</name>
    <dbReference type="NCBI Taxonomy" id="35519"/>
    <lineage>
        <taxon>Bacteria</taxon>
        <taxon>Bacillati</taxon>
        <taxon>Bacillota</taxon>
        <taxon>Clostridia</taxon>
        <taxon>Peptostreptococcales</taxon>
        <taxon>Anaerovoracaceae</taxon>
        <taxon>Mogibacterium</taxon>
    </lineage>
</organism>
<evidence type="ECO:0000256" key="4">
    <source>
        <dbReference type="ARBA" id="ARBA00022989"/>
    </source>
</evidence>
<dbReference type="EMBL" id="JABXYR010000002">
    <property type="protein sequence ID" value="NWO23691.1"/>
    <property type="molecule type" value="Genomic_DNA"/>
</dbReference>
<evidence type="ECO:0000256" key="1">
    <source>
        <dbReference type="ARBA" id="ARBA00004651"/>
    </source>
</evidence>
<dbReference type="Pfam" id="PF03631">
    <property type="entry name" value="Virul_fac_BrkB"/>
    <property type="match status" value="1"/>
</dbReference>
<evidence type="ECO:0000256" key="3">
    <source>
        <dbReference type="ARBA" id="ARBA00022692"/>
    </source>
</evidence>
<dbReference type="RefSeq" id="WP_009644109.1">
    <property type="nucleotide sequence ID" value="NZ_CAJPUB010000015.1"/>
</dbReference>
<evidence type="ECO:0000313" key="7">
    <source>
        <dbReference type="EMBL" id="NWO23691.1"/>
    </source>
</evidence>
<dbReference type="InterPro" id="IPR017039">
    <property type="entry name" value="Virul_fac_BrkB"/>
</dbReference>
<dbReference type="Proteomes" id="UP000526307">
    <property type="component" value="Unassembled WGS sequence"/>
</dbReference>
<feature type="transmembrane region" description="Helical" evidence="6">
    <location>
        <begin position="225"/>
        <end position="249"/>
    </location>
</feature>
<accession>A0A7Y9B1M7</accession>
<reference evidence="7 8" key="1">
    <citation type="submission" date="2020-06" db="EMBL/GenBank/DDBJ databases">
        <title>Mogibacterium timidum strain W9173 genomic sequence.</title>
        <authorList>
            <person name="Wade W.G."/>
            <person name="Johnston C.D."/>
            <person name="Chen T."/>
            <person name="Dewhirst F.E."/>
        </authorList>
    </citation>
    <scope>NUCLEOTIDE SEQUENCE [LARGE SCALE GENOMIC DNA]</scope>
    <source>
        <strain evidence="7 8">W9173</strain>
    </source>
</reference>
<evidence type="ECO:0000256" key="5">
    <source>
        <dbReference type="ARBA" id="ARBA00023136"/>
    </source>
</evidence>
<keyword evidence="5 6" id="KW-0472">Membrane</keyword>
<sequence>MSKEINNASNLNTENIGEGENEKVRLTKDNLVRIGFHIFRQFDDQYYAGFAAQIAYFFFMASVPTLIVLSQLLGVFDLSLDIIKNWLDHNVDSTLSSFVMGLFSASSVRLGNFVLIFLALWAASALEFSLSRLTSYTLTDGAYKFNFFKERIKAVPTAALTIFAVAFTLVVFVYGEEIFSKLFKGSIFSQVLLGLRLPIVAGSFFAMITLNYYILPLVRVPLRAILPGAVFSSLGILIATSIYAYYIGYATNYDILYGAFSSIVALMLWFYIISWILCIGMMFNKAWDEVMERDRLSHDRMIEYIEKQSNLLGEDLYKKYFITGDDDYGTETLAVKMSRKFVKGYEEELRKEKQKKARRHL</sequence>
<feature type="transmembrane region" description="Helical" evidence="6">
    <location>
        <begin position="54"/>
        <end position="76"/>
    </location>
</feature>
<evidence type="ECO:0000313" key="8">
    <source>
        <dbReference type="Proteomes" id="UP000526307"/>
    </source>
</evidence>
<keyword evidence="2" id="KW-1003">Cell membrane</keyword>
<evidence type="ECO:0000256" key="2">
    <source>
        <dbReference type="ARBA" id="ARBA00022475"/>
    </source>
</evidence>
<dbReference type="PANTHER" id="PTHR30213">
    <property type="entry name" value="INNER MEMBRANE PROTEIN YHJD"/>
    <property type="match status" value="1"/>
</dbReference>
<keyword evidence="3 6" id="KW-0812">Transmembrane</keyword>
<keyword evidence="4 6" id="KW-1133">Transmembrane helix</keyword>
<dbReference type="AlphaFoldDB" id="A0A7Y9B1M7"/>
<feature type="transmembrane region" description="Helical" evidence="6">
    <location>
        <begin position="154"/>
        <end position="175"/>
    </location>
</feature>
<gene>
    <name evidence="7" type="ORF">HW270_06395</name>
</gene>
<dbReference type="PANTHER" id="PTHR30213:SF0">
    <property type="entry name" value="UPF0761 MEMBRANE PROTEIN YIHY"/>
    <property type="match status" value="1"/>
</dbReference>
<feature type="transmembrane region" description="Helical" evidence="6">
    <location>
        <begin position="187"/>
        <end position="213"/>
    </location>
</feature>
<evidence type="ECO:0000256" key="6">
    <source>
        <dbReference type="SAM" id="Phobius"/>
    </source>
</evidence>
<name>A0A7Y9B1M7_9FIRM</name>
<feature type="transmembrane region" description="Helical" evidence="6">
    <location>
        <begin position="255"/>
        <end position="283"/>
    </location>
</feature>
<keyword evidence="8" id="KW-1185">Reference proteome</keyword>
<dbReference type="GO" id="GO:0005886">
    <property type="term" value="C:plasma membrane"/>
    <property type="evidence" value="ECO:0007669"/>
    <property type="project" value="UniProtKB-SubCell"/>
</dbReference>
<protein>
    <submittedName>
        <fullName evidence="7">YihY/virulence factor BrkB family protein</fullName>
    </submittedName>
</protein>